<dbReference type="NCBIfam" id="TIGR00150">
    <property type="entry name" value="T6A_YjeE"/>
    <property type="match status" value="1"/>
</dbReference>
<evidence type="ECO:0000313" key="12">
    <source>
        <dbReference type="Proteomes" id="UP000033070"/>
    </source>
</evidence>
<gene>
    <name evidence="11" type="ORF">OYT1_ch1406</name>
</gene>
<evidence type="ECO:0000256" key="7">
    <source>
        <dbReference type="ARBA" id="ARBA00022741"/>
    </source>
</evidence>
<keyword evidence="9" id="KW-0460">Magnesium</keyword>
<sequence>MHNADDTLNLPDEAATIALGTRLAHAVQAGLVIWLRGDLGAGKTTLVRALLHGLGYPGRVKSPTYTLVEPYQAGEFEVRHFDLYRFQDENEWEAAGFRDEFDGRNLCLVEWPEMAQGLVPQADIEIDLQILENGRAARLRTFSELGTRCLNAL</sequence>
<dbReference type="InterPro" id="IPR027417">
    <property type="entry name" value="P-loop_NTPase"/>
</dbReference>
<keyword evidence="5" id="KW-0819">tRNA processing</keyword>
<dbReference type="SUPFAM" id="SSF52540">
    <property type="entry name" value="P-loop containing nucleoside triphosphate hydrolases"/>
    <property type="match status" value="1"/>
</dbReference>
<keyword evidence="12" id="KW-1185">Reference proteome</keyword>
<dbReference type="PANTHER" id="PTHR33540:SF2">
    <property type="entry name" value="TRNA THREONYLCARBAMOYLADENOSINE BIOSYNTHESIS PROTEIN TSAE"/>
    <property type="match status" value="1"/>
</dbReference>
<dbReference type="GO" id="GO:0002949">
    <property type="term" value="P:tRNA threonylcarbamoyladenosine modification"/>
    <property type="evidence" value="ECO:0007669"/>
    <property type="project" value="InterPro"/>
</dbReference>
<dbReference type="AlphaFoldDB" id="A0A2Z6GC56"/>
<protein>
    <recommendedName>
        <fullName evidence="3">tRNA threonylcarbamoyladenosine biosynthesis protein TsaE</fullName>
    </recommendedName>
    <alternativeName>
        <fullName evidence="10">t(6)A37 threonylcarbamoyladenosine biosynthesis protein TsaE</fullName>
    </alternativeName>
</protein>
<evidence type="ECO:0000256" key="9">
    <source>
        <dbReference type="ARBA" id="ARBA00022842"/>
    </source>
</evidence>
<dbReference type="STRING" id="1188319.OYT1_02066"/>
<dbReference type="RefSeq" id="WP_088178225.1">
    <property type="nucleotide sequence ID" value="NZ_AP018738.1"/>
</dbReference>
<keyword evidence="7" id="KW-0547">Nucleotide-binding</keyword>
<dbReference type="Proteomes" id="UP000033070">
    <property type="component" value="Chromosome"/>
</dbReference>
<dbReference type="GO" id="GO:0005524">
    <property type="term" value="F:ATP binding"/>
    <property type="evidence" value="ECO:0007669"/>
    <property type="project" value="UniProtKB-KW"/>
</dbReference>
<dbReference type="OrthoDB" id="9800307at2"/>
<proteinExistence type="inferred from homology"/>
<evidence type="ECO:0000313" key="11">
    <source>
        <dbReference type="EMBL" id="BBE50962.1"/>
    </source>
</evidence>
<accession>A0A2Z6GC56</accession>
<evidence type="ECO:0000256" key="2">
    <source>
        <dbReference type="ARBA" id="ARBA00007599"/>
    </source>
</evidence>
<dbReference type="Gene3D" id="3.40.50.300">
    <property type="entry name" value="P-loop containing nucleotide triphosphate hydrolases"/>
    <property type="match status" value="1"/>
</dbReference>
<evidence type="ECO:0000256" key="4">
    <source>
        <dbReference type="ARBA" id="ARBA00022490"/>
    </source>
</evidence>
<evidence type="ECO:0000256" key="10">
    <source>
        <dbReference type="ARBA" id="ARBA00032441"/>
    </source>
</evidence>
<dbReference type="InterPro" id="IPR003442">
    <property type="entry name" value="T6A_TsaE"/>
</dbReference>
<dbReference type="Pfam" id="PF02367">
    <property type="entry name" value="TsaE"/>
    <property type="match status" value="1"/>
</dbReference>
<evidence type="ECO:0000256" key="1">
    <source>
        <dbReference type="ARBA" id="ARBA00004496"/>
    </source>
</evidence>
<evidence type="ECO:0000256" key="5">
    <source>
        <dbReference type="ARBA" id="ARBA00022694"/>
    </source>
</evidence>
<dbReference type="PANTHER" id="PTHR33540">
    <property type="entry name" value="TRNA THREONYLCARBAMOYLADENOSINE BIOSYNTHESIS PROTEIN TSAE"/>
    <property type="match status" value="1"/>
</dbReference>
<dbReference type="GO" id="GO:0005737">
    <property type="term" value="C:cytoplasm"/>
    <property type="evidence" value="ECO:0007669"/>
    <property type="project" value="UniProtKB-SubCell"/>
</dbReference>
<organism evidence="11 12">
    <name type="scientific">Ferriphaselus amnicola</name>
    <dbReference type="NCBI Taxonomy" id="1188319"/>
    <lineage>
        <taxon>Bacteria</taxon>
        <taxon>Pseudomonadati</taxon>
        <taxon>Pseudomonadota</taxon>
        <taxon>Betaproteobacteria</taxon>
        <taxon>Nitrosomonadales</taxon>
        <taxon>Gallionellaceae</taxon>
        <taxon>Ferriphaselus</taxon>
    </lineage>
</organism>
<evidence type="ECO:0000256" key="3">
    <source>
        <dbReference type="ARBA" id="ARBA00019010"/>
    </source>
</evidence>
<comment type="subcellular location">
    <subcellularLocation>
        <location evidence="1">Cytoplasm</location>
    </subcellularLocation>
</comment>
<keyword evidence="8" id="KW-0067">ATP-binding</keyword>
<dbReference type="KEGG" id="fam:OYT1_ch1406"/>
<name>A0A2Z6GC56_9PROT</name>
<evidence type="ECO:0000256" key="6">
    <source>
        <dbReference type="ARBA" id="ARBA00022723"/>
    </source>
</evidence>
<dbReference type="GO" id="GO:0046872">
    <property type="term" value="F:metal ion binding"/>
    <property type="evidence" value="ECO:0007669"/>
    <property type="project" value="UniProtKB-KW"/>
</dbReference>
<keyword evidence="4" id="KW-0963">Cytoplasm</keyword>
<evidence type="ECO:0000256" key="8">
    <source>
        <dbReference type="ARBA" id="ARBA00022840"/>
    </source>
</evidence>
<comment type="similarity">
    <text evidence="2">Belongs to the TsaE family.</text>
</comment>
<keyword evidence="6" id="KW-0479">Metal-binding</keyword>
<dbReference type="EMBL" id="AP018738">
    <property type="protein sequence ID" value="BBE50962.1"/>
    <property type="molecule type" value="Genomic_DNA"/>
</dbReference>
<reference evidence="11 12" key="1">
    <citation type="submission" date="2018-06" db="EMBL/GenBank/DDBJ databases">
        <title>OYT1 Genome Sequencing.</title>
        <authorList>
            <person name="Kato S."/>
            <person name="Itoh T."/>
            <person name="Ohkuma M."/>
        </authorList>
    </citation>
    <scope>NUCLEOTIDE SEQUENCE [LARGE SCALE GENOMIC DNA]</scope>
    <source>
        <strain evidence="11 12">OYT1</strain>
    </source>
</reference>